<dbReference type="EMBL" id="BARW01007809">
    <property type="protein sequence ID" value="GAI76560.1"/>
    <property type="molecule type" value="Genomic_DNA"/>
</dbReference>
<sequence>MQDLIGIPETTSSMSRADILTPVAAVASFTG</sequence>
<feature type="non-terminal residue" evidence="1">
    <location>
        <position position="31"/>
    </location>
</feature>
<organism evidence="1">
    <name type="scientific">marine sediment metagenome</name>
    <dbReference type="NCBI Taxonomy" id="412755"/>
    <lineage>
        <taxon>unclassified sequences</taxon>
        <taxon>metagenomes</taxon>
        <taxon>ecological metagenomes</taxon>
    </lineage>
</organism>
<gene>
    <name evidence="1" type="ORF">S12H4_16180</name>
</gene>
<comment type="caution">
    <text evidence="1">The sequence shown here is derived from an EMBL/GenBank/DDBJ whole genome shotgun (WGS) entry which is preliminary data.</text>
</comment>
<evidence type="ECO:0000313" key="1">
    <source>
        <dbReference type="EMBL" id="GAI76560.1"/>
    </source>
</evidence>
<dbReference type="AlphaFoldDB" id="X1SMH8"/>
<reference evidence="1" key="1">
    <citation type="journal article" date="2014" name="Front. Microbiol.">
        <title>High frequency of phylogenetically diverse reductive dehalogenase-homologous genes in deep subseafloor sedimentary metagenomes.</title>
        <authorList>
            <person name="Kawai M."/>
            <person name="Futagami T."/>
            <person name="Toyoda A."/>
            <person name="Takaki Y."/>
            <person name="Nishi S."/>
            <person name="Hori S."/>
            <person name="Arai W."/>
            <person name="Tsubouchi T."/>
            <person name="Morono Y."/>
            <person name="Uchiyama I."/>
            <person name="Ito T."/>
            <person name="Fujiyama A."/>
            <person name="Inagaki F."/>
            <person name="Takami H."/>
        </authorList>
    </citation>
    <scope>NUCLEOTIDE SEQUENCE</scope>
    <source>
        <strain evidence="1">Expedition CK06-06</strain>
    </source>
</reference>
<protein>
    <submittedName>
        <fullName evidence="1">Uncharacterized protein</fullName>
    </submittedName>
</protein>
<name>X1SMH8_9ZZZZ</name>
<accession>X1SMH8</accession>
<proteinExistence type="predicted"/>